<evidence type="ECO:0000313" key="3">
    <source>
        <dbReference type="Proteomes" id="UP000664521"/>
    </source>
</evidence>
<sequence length="210" mass="23495">MFPTVVTQYLFPLLFLPIFQTPHPTTALTLPLPHNHTTTPTPNSLTFRLTMATAVRRVQHMHPSARPHRIECTTSHGTPTLLAHELTDIRLWFSLPAPNPDDDPSTILLLSRSDASAWGQWDLPRYIPQPLPPSELGIGDILTSDIAQVLEAMREAGQERRFRAVDVVREVGMQEVMWNWQMSGSGSKWVWVGDESLMVEPEDGGGVGED</sequence>
<dbReference type="Proteomes" id="UP000664521">
    <property type="component" value="Unassembled WGS sequence"/>
</dbReference>
<organism evidence="2 3">
    <name type="scientific">Heterodermia speciosa</name>
    <dbReference type="NCBI Taxonomy" id="116794"/>
    <lineage>
        <taxon>Eukaryota</taxon>
        <taxon>Fungi</taxon>
        <taxon>Dikarya</taxon>
        <taxon>Ascomycota</taxon>
        <taxon>Pezizomycotina</taxon>
        <taxon>Lecanoromycetes</taxon>
        <taxon>OSLEUM clade</taxon>
        <taxon>Lecanoromycetidae</taxon>
        <taxon>Caliciales</taxon>
        <taxon>Physciaceae</taxon>
        <taxon>Heterodermia</taxon>
    </lineage>
</organism>
<dbReference type="OrthoDB" id="5346258at2759"/>
<gene>
    <name evidence="2" type="ORF">HETSPECPRED_000548</name>
</gene>
<evidence type="ECO:0000256" key="1">
    <source>
        <dbReference type="SAM" id="SignalP"/>
    </source>
</evidence>
<evidence type="ECO:0000313" key="2">
    <source>
        <dbReference type="EMBL" id="CAF9937463.1"/>
    </source>
</evidence>
<comment type="caution">
    <text evidence="2">The sequence shown here is derived from an EMBL/GenBank/DDBJ whole genome shotgun (WGS) entry which is preliminary data.</text>
</comment>
<keyword evidence="1" id="KW-0732">Signal</keyword>
<feature type="chain" id="PRO_5034748258" evidence="1">
    <location>
        <begin position="28"/>
        <end position="210"/>
    </location>
</feature>
<reference evidence="2" key="1">
    <citation type="submission" date="2021-03" db="EMBL/GenBank/DDBJ databases">
        <authorList>
            <person name="Tagirdzhanova G."/>
        </authorList>
    </citation>
    <scope>NUCLEOTIDE SEQUENCE</scope>
</reference>
<proteinExistence type="predicted"/>
<name>A0A8H3IXW8_9LECA</name>
<dbReference type="AlphaFoldDB" id="A0A8H3IXW8"/>
<keyword evidence="3" id="KW-1185">Reference proteome</keyword>
<feature type="signal peptide" evidence="1">
    <location>
        <begin position="1"/>
        <end position="27"/>
    </location>
</feature>
<protein>
    <submittedName>
        <fullName evidence="2">Uncharacterized protein</fullName>
    </submittedName>
</protein>
<accession>A0A8H3IXW8</accession>
<dbReference type="EMBL" id="CAJPDS010000101">
    <property type="protein sequence ID" value="CAF9937463.1"/>
    <property type="molecule type" value="Genomic_DNA"/>
</dbReference>